<name>A0ACB7TE31_HYAAI</name>
<comment type="caution">
    <text evidence="1">The sequence shown here is derived from an EMBL/GenBank/DDBJ whole genome shotgun (WGS) entry which is preliminary data.</text>
</comment>
<gene>
    <name evidence="1" type="ORF">HPB50_003083</name>
</gene>
<protein>
    <submittedName>
        <fullName evidence="1">Uncharacterized protein</fullName>
    </submittedName>
</protein>
<dbReference type="Proteomes" id="UP000821845">
    <property type="component" value="Chromosome 1"/>
</dbReference>
<sequence>MRALTRGTSTRCPDSASSSRSNISQRRHEQQFVLGAYGCDPRRKILVNKKNCCVEIYLERKIPVMLIGEGVSNVPPRLGSAAAAAPMRRQRHLAIGCNRFGGTVRKASLCGASFRKLVLWSSSIARRMILRLSQTGTHGTVCCSAPIWMYCPEVAAVSWANELMVRCEAMQTPLTSPYADEFKAALHIAFDVLHQMALMPKSAFEKLMRDIERRSEEEPSVVERALSHTVRGIDEGKVVIFSPAFYAECSQFQGEKAPQLARGTCLVRSVCVTPGRLVLRPAQVRCEAMQTPLTSTYAYAFKRALHIAFDVLHQMALMPKSAFEKLMRDIERRSEEEPLVVERALSHIVSGIDEGKVWEKCSCQQLTVESTDALTTDRNPDAGYHYRRFQEPLITGVYECNSQCRCSRRCYNRVVQNGVLARLQIFKTVKCGRGIQSLDDLSQGSFVCVYSGQLRNEQADNEDGNQYGVPYLAELDHIEVVEKQKEGYESDVVLASQDESIAYSDDSWESDDCDQQPQPPKRTDVSSEFCQTDDRTLGVLDSLDAHPGVYVREQEDIVLMPQQPRTHPILTPTKLPSETSPSTKTRKRRRAWIYFTC</sequence>
<keyword evidence="2" id="KW-1185">Reference proteome</keyword>
<accession>A0ACB7TE31</accession>
<dbReference type="EMBL" id="CM023481">
    <property type="protein sequence ID" value="KAH6944429.1"/>
    <property type="molecule type" value="Genomic_DNA"/>
</dbReference>
<evidence type="ECO:0000313" key="2">
    <source>
        <dbReference type="Proteomes" id="UP000821845"/>
    </source>
</evidence>
<evidence type="ECO:0000313" key="1">
    <source>
        <dbReference type="EMBL" id="KAH6944429.1"/>
    </source>
</evidence>
<organism evidence="1 2">
    <name type="scientific">Hyalomma asiaticum</name>
    <name type="common">Tick</name>
    <dbReference type="NCBI Taxonomy" id="266040"/>
    <lineage>
        <taxon>Eukaryota</taxon>
        <taxon>Metazoa</taxon>
        <taxon>Ecdysozoa</taxon>
        <taxon>Arthropoda</taxon>
        <taxon>Chelicerata</taxon>
        <taxon>Arachnida</taxon>
        <taxon>Acari</taxon>
        <taxon>Parasitiformes</taxon>
        <taxon>Ixodida</taxon>
        <taxon>Ixodoidea</taxon>
        <taxon>Ixodidae</taxon>
        <taxon>Hyalomminae</taxon>
        <taxon>Hyalomma</taxon>
    </lineage>
</organism>
<proteinExistence type="predicted"/>
<reference evidence="1" key="1">
    <citation type="submission" date="2020-05" db="EMBL/GenBank/DDBJ databases">
        <title>Large-scale comparative analyses of tick genomes elucidate their genetic diversity and vector capacities.</title>
        <authorList>
            <person name="Jia N."/>
            <person name="Wang J."/>
            <person name="Shi W."/>
            <person name="Du L."/>
            <person name="Sun Y."/>
            <person name="Zhan W."/>
            <person name="Jiang J."/>
            <person name="Wang Q."/>
            <person name="Zhang B."/>
            <person name="Ji P."/>
            <person name="Sakyi L.B."/>
            <person name="Cui X."/>
            <person name="Yuan T."/>
            <person name="Jiang B."/>
            <person name="Yang W."/>
            <person name="Lam T.T.-Y."/>
            <person name="Chang Q."/>
            <person name="Ding S."/>
            <person name="Wang X."/>
            <person name="Zhu J."/>
            <person name="Ruan X."/>
            <person name="Zhao L."/>
            <person name="Wei J."/>
            <person name="Que T."/>
            <person name="Du C."/>
            <person name="Cheng J."/>
            <person name="Dai P."/>
            <person name="Han X."/>
            <person name="Huang E."/>
            <person name="Gao Y."/>
            <person name="Liu J."/>
            <person name="Shao H."/>
            <person name="Ye R."/>
            <person name="Li L."/>
            <person name="Wei W."/>
            <person name="Wang X."/>
            <person name="Wang C."/>
            <person name="Yang T."/>
            <person name="Huo Q."/>
            <person name="Li W."/>
            <person name="Guo W."/>
            <person name="Chen H."/>
            <person name="Zhou L."/>
            <person name="Ni X."/>
            <person name="Tian J."/>
            <person name="Zhou Y."/>
            <person name="Sheng Y."/>
            <person name="Liu T."/>
            <person name="Pan Y."/>
            <person name="Xia L."/>
            <person name="Li J."/>
            <person name="Zhao F."/>
            <person name="Cao W."/>
        </authorList>
    </citation>
    <scope>NUCLEOTIDE SEQUENCE</scope>
    <source>
        <strain evidence="1">Hyas-2018</strain>
    </source>
</reference>